<comment type="cofactor">
    <cofactor evidence="1 17">
        <name>pyridoxal 5'-phosphate</name>
        <dbReference type="ChEBI" id="CHEBI:597326"/>
    </cofactor>
</comment>
<dbReference type="PIRSF" id="PIRSF006468">
    <property type="entry name" value="BCAT1"/>
    <property type="match status" value="1"/>
</dbReference>
<dbReference type="Gene3D" id="3.30.470.10">
    <property type="match status" value="1"/>
</dbReference>
<evidence type="ECO:0000256" key="17">
    <source>
        <dbReference type="RuleBase" id="RU004516"/>
    </source>
</evidence>
<evidence type="ECO:0000313" key="19">
    <source>
        <dbReference type="EMBL" id="GGE14289.1"/>
    </source>
</evidence>
<dbReference type="EC" id="2.6.1.42" evidence="18"/>
<evidence type="ECO:0000256" key="13">
    <source>
        <dbReference type="ARBA" id="ARBA00048798"/>
    </source>
</evidence>
<comment type="catalytic activity">
    <reaction evidence="14 18">
        <text>L-leucine + 2-oxoglutarate = 4-methyl-2-oxopentanoate + L-glutamate</text>
        <dbReference type="Rhea" id="RHEA:18321"/>
        <dbReference type="ChEBI" id="CHEBI:16810"/>
        <dbReference type="ChEBI" id="CHEBI:17865"/>
        <dbReference type="ChEBI" id="CHEBI:29985"/>
        <dbReference type="ChEBI" id="CHEBI:57427"/>
        <dbReference type="EC" id="2.6.1.42"/>
    </reaction>
</comment>
<evidence type="ECO:0000256" key="16">
    <source>
        <dbReference type="RuleBase" id="RU004106"/>
    </source>
</evidence>
<dbReference type="Gene3D" id="3.20.10.10">
    <property type="entry name" value="D-amino Acid Aminotransferase, subunit A, domain 2"/>
    <property type="match status" value="1"/>
</dbReference>
<dbReference type="InterPro" id="IPR036038">
    <property type="entry name" value="Aminotransferase-like"/>
</dbReference>
<dbReference type="PANTHER" id="PTHR11825">
    <property type="entry name" value="SUBGROUP IIII AMINOTRANSFERASE"/>
    <property type="match status" value="1"/>
</dbReference>
<keyword evidence="11 18" id="KW-0100">Branched-chain amino acid biosynthesis</keyword>
<comment type="pathway">
    <text evidence="4">Amino-acid biosynthesis; L-valine biosynthesis; L-valine from pyruvate: step 4/4.</text>
</comment>
<name>A0A917E8Q3_9FLAO</name>
<dbReference type="NCBIfam" id="TIGR01123">
    <property type="entry name" value="ilvE_II"/>
    <property type="match status" value="1"/>
</dbReference>
<dbReference type="NCBIfam" id="NF009897">
    <property type="entry name" value="PRK13357.1"/>
    <property type="match status" value="1"/>
</dbReference>
<evidence type="ECO:0000256" key="11">
    <source>
        <dbReference type="ARBA" id="ARBA00023304"/>
    </source>
</evidence>
<dbReference type="InterPro" id="IPR018300">
    <property type="entry name" value="Aminotrans_IV_CS"/>
</dbReference>
<protein>
    <recommendedName>
        <fullName evidence="18">Branched-chain-amino-acid aminotransferase</fullName>
        <ecNumber evidence="18">2.6.1.42</ecNumber>
    </recommendedName>
</protein>
<evidence type="ECO:0000256" key="15">
    <source>
        <dbReference type="PIRSR" id="PIRSR006468-1"/>
    </source>
</evidence>
<dbReference type="EMBL" id="BMGL01000008">
    <property type="protein sequence ID" value="GGE14289.1"/>
    <property type="molecule type" value="Genomic_DNA"/>
</dbReference>
<dbReference type="InterPro" id="IPR001544">
    <property type="entry name" value="Aminotrans_IV"/>
</dbReference>
<comment type="catalytic activity">
    <reaction evidence="12 18">
        <text>L-valine + 2-oxoglutarate = 3-methyl-2-oxobutanoate + L-glutamate</text>
        <dbReference type="Rhea" id="RHEA:24813"/>
        <dbReference type="ChEBI" id="CHEBI:11851"/>
        <dbReference type="ChEBI" id="CHEBI:16810"/>
        <dbReference type="ChEBI" id="CHEBI:29985"/>
        <dbReference type="ChEBI" id="CHEBI:57762"/>
        <dbReference type="EC" id="2.6.1.42"/>
    </reaction>
</comment>
<evidence type="ECO:0000256" key="3">
    <source>
        <dbReference type="ARBA" id="ARBA00004824"/>
    </source>
</evidence>
<dbReference type="SUPFAM" id="SSF56752">
    <property type="entry name" value="D-aminoacid aminotransferase-like PLP-dependent enzymes"/>
    <property type="match status" value="1"/>
</dbReference>
<evidence type="ECO:0000256" key="5">
    <source>
        <dbReference type="ARBA" id="ARBA00005072"/>
    </source>
</evidence>
<keyword evidence="7 18" id="KW-0032">Aminotransferase</keyword>
<keyword evidence="20" id="KW-1185">Reference proteome</keyword>
<evidence type="ECO:0000256" key="1">
    <source>
        <dbReference type="ARBA" id="ARBA00001933"/>
    </source>
</evidence>
<evidence type="ECO:0000256" key="6">
    <source>
        <dbReference type="ARBA" id="ARBA00009320"/>
    </source>
</evidence>
<keyword evidence="9 18" id="KW-0808">Transferase</keyword>
<dbReference type="GO" id="GO:0004084">
    <property type="term" value="F:branched-chain-amino-acid transaminase activity"/>
    <property type="evidence" value="ECO:0007669"/>
    <property type="project" value="UniProtKB-EC"/>
</dbReference>
<sequence length="356" mass="40280">METQSLTIQIKKVEKSKINEVDFNNLAFGKNYADHMMYCDYKDGKWHTPQIVPYGPMEFHPSTKVFHYGQAVFEGMKAFKDDHGTVHLFRPEQNFERINKSSKRLAIPEFPKDLFFESLEALIKLDYNWVKPGQGNSLYIRPFVIATEEGVAAAPSDSYRFMIITCPSQAYYNKPVKVLFAEKFSRSANGGVGYAKAAGNYGAQFYPTNLAKSKGYDQVIWTDANTHDYLEEAGTMNIFFRIGDKLLTAPTSDRILDGVTRKSVIQLAKDKGIEVEIAPVEVKRIKDAAKVGELKEIFGTGTAATIAKVTAFEHAGEEFPLPEVDKEYSVLMKDSLQDIQYNRVEDKNNWLHPVKP</sequence>
<comment type="caution">
    <text evidence="19">The sequence shown here is derived from an EMBL/GenBank/DDBJ whole genome shotgun (WGS) entry which is preliminary data.</text>
</comment>
<dbReference type="InterPro" id="IPR043132">
    <property type="entry name" value="BCAT-like_C"/>
</dbReference>
<feature type="modified residue" description="N6-(pyridoxal phosphate)lysine" evidence="15">
    <location>
        <position position="196"/>
    </location>
</feature>
<evidence type="ECO:0000256" key="4">
    <source>
        <dbReference type="ARBA" id="ARBA00004931"/>
    </source>
</evidence>
<comment type="pathway">
    <text evidence="5">Amino-acid biosynthesis; L-leucine biosynthesis; L-leucine from 3-methyl-2-oxobutanoate: step 4/4.</text>
</comment>
<comment type="similarity">
    <text evidence="6 16">Belongs to the class-IV pyridoxal-phosphate-dependent aminotransferase family.</text>
</comment>
<evidence type="ECO:0000256" key="9">
    <source>
        <dbReference type="ARBA" id="ARBA00022679"/>
    </source>
</evidence>
<dbReference type="InterPro" id="IPR043131">
    <property type="entry name" value="BCAT-like_N"/>
</dbReference>
<evidence type="ECO:0000256" key="12">
    <source>
        <dbReference type="ARBA" id="ARBA00048212"/>
    </source>
</evidence>
<accession>A0A917E8Q3</accession>
<dbReference type="Pfam" id="PF01063">
    <property type="entry name" value="Aminotran_4"/>
    <property type="match status" value="1"/>
</dbReference>
<evidence type="ECO:0000313" key="20">
    <source>
        <dbReference type="Proteomes" id="UP000599688"/>
    </source>
</evidence>
<dbReference type="PROSITE" id="PS00770">
    <property type="entry name" value="AA_TRANSFER_CLASS_4"/>
    <property type="match status" value="1"/>
</dbReference>
<gene>
    <name evidence="19" type="ORF">GCM10010831_14570</name>
</gene>
<evidence type="ECO:0000256" key="18">
    <source>
        <dbReference type="RuleBase" id="RU004517"/>
    </source>
</evidence>
<evidence type="ECO:0000256" key="14">
    <source>
        <dbReference type="ARBA" id="ARBA00049229"/>
    </source>
</evidence>
<reference evidence="19 20" key="1">
    <citation type="journal article" date="2014" name="Int. J. Syst. Evol. Microbiol.">
        <title>Complete genome sequence of Corynebacterium casei LMG S-19264T (=DSM 44701T), isolated from a smear-ripened cheese.</title>
        <authorList>
            <consortium name="US DOE Joint Genome Institute (JGI-PGF)"/>
            <person name="Walter F."/>
            <person name="Albersmeier A."/>
            <person name="Kalinowski J."/>
            <person name="Ruckert C."/>
        </authorList>
    </citation>
    <scope>NUCLEOTIDE SEQUENCE [LARGE SCALE GENOMIC DNA]</scope>
    <source>
        <strain evidence="19 20">CGMCC 1.12925</strain>
    </source>
</reference>
<proteinExistence type="inferred from homology"/>
<comment type="pathway">
    <text evidence="3">Amino-acid biosynthesis; L-isoleucine biosynthesis; L-isoleucine from 2-oxobutanoate: step 4/4.</text>
</comment>
<dbReference type="GO" id="GO:0009082">
    <property type="term" value="P:branched-chain amino acid biosynthetic process"/>
    <property type="evidence" value="ECO:0007669"/>
    <property type="project" value="UniProtKB-KW"/>
</dbReference>
<keyword evidence="8 18" id="KW-0028">Amino-acid biosynthesis</keyword>
<evidence type="ECO:0000256" key="7">
    <source>
        <dbReference type="ARBA" id="ARBA00022576"/>
    </source>
</evidence>
<dbReference type="InterPro" id="IPR005786">
    <property type="entry name" value="B_amino_transII"/>
</dbReference>
<evidence type="ECO:0000256" key="2">
    <source>
        <dbReference type="ARBA" id="ARBA00003109"/>
    </source>
</evidence>
<dbReference type="CDD" id="cd01557">
    <property type="entry name" value="BCAT_beta_family"/>
    <property type="match status" value="1"/>
</dbReference>
<evidence type="ECO:0000256" key="8">
    <source>
        <dbReference type="ARBA" id="ARBA00022605"/>
    </source>
</evidence>
<comment type="function">
    <text evidence="2">Acts on leucine, isoleucine and valine.</text>
</comment>
<dbReference type="Proteomes" id="UP000599688">
    <property type="component" value="Unassembled WGS sequence"/>
</dbReference>
<keyword evidence="10 17" id="KW-0663">Pyridoxal phosphate</keyword>
<dbReference type="AlphaFoldDB" id="A0A917E8Q3"/>
<dbReference type="GO" id="GO:0008652">
    <property type="term" value="P:amino acid biosynthetic process"/>
    <property type="evidence" value="ECO:0007669"/>
    <property type="project" value="UniProtKB-KW"/>
</dbReference>
<dbReference type="RefSeq" id="WP_188406172.1">
    <property type="nucleotide sequence ID" value="NZ_BMGL01000008.1"/>
</dbReference>
<organism evidence="19 20">
    <name type="scientific">Psychroflexus salis</name>
    <dbReference type="NCBI Taxonomy" id="1526574"/>
    <lineage>
        <taxon>Bacteria</taxon>
        <taxon>Pseudomonadati</taxon>
        <taxon>Bacteroidota</taxon>
        <taxon>Flavobacteriia</taxon>
        <taxon>Flavobacteriales</taxon>
        <taxon>Flavobacteriaceae</taxon>
        <taxon>Psychroflexus</taxon>
    </lineage>
</organism>
<comment type="catalytic activity">
    <reaction evidence="13 18">
        <text>L-isoleucine + 2-oxoglutarate = (S)-3-methyl-2-oxopentanoate + L-glutamate</text>
        <dbReference type="Rhea" id="RHEA:24801"/>
        <dbReference type="ChEBI" id="CHEBI:16810"/>
        <dbReference type="ChEBI" id="CHEBI:29985"/>
        <dbReference type="ChEBI" id="CHEBI:35146"/>
        <dbReference type="ChEBI" id="CHEBI:58045"/>
        <dbReference type="EC" id="2.6.1.42"/>
    </reaction>
</comment>
<dbReference type="InterPro" id="IPR033939">
    <property type="entry name" value="BCAT_family"/>
</dbReference>
<dbReference type="PANTHER" id="PTHR11825:SF44">
    <property type="entry name" value="BRANCHED-CHAIN-AMINO-ACID AMINOTRANSFERASE"/>
    <property type="match status" value="1"/>
</dbReference>
<evidence type="ECO:0000256" key="10">
    <source>
        <dbReference type="ARBA" id="ARBA00022898"/>
    </source>
</evidence>